<dbReference type="InterPro" id="IPR052228">
    <property type="entry name" value="Sec_Metab_Biosynth_Oxidored"/>
</dbReference>
<dbReference type="GO" id="GO:0016491">
    <property type="term" value="F:oxidoreductase activity"/>
    <property type="evidence" value="ECO:0007669"/>
    <property type="project" value="UniProtKB-KW"/>
</dbReference>
<keyword evidence="1" id="KW-0560">Oxidoreductase</keyword>
<dbReference type="Proteomes" id="UP000305067">
    <property type="component" value="Unassembled WGS sequence"/>
</dbReference>
<dbReference type="EMBL" id="ML178819">
    <property type="protein sequence ID" value="TFL04262.1"/>
    <property type="molecule type" value="Genomic_DNA"/>
</dbReference>
<protein>
    <recommendedName>
        <fullName evidence="4">NAD(P)-binding protein</fullName>
    </recommendedName>
</protein>
<dbReference type="PANTHER" id="PTHR47534:SF3">
    <property type="entry name" value="ALCOHOL DEHYDROGENASE-LIKE C-TERMINAL DOMAIN-CONTAINING PROTEIN"/>
    <property type="match status" value="1"/>
</dbReference>
<dbReference type="Pfam" id="PF00106">
    <property type="entry name" value="adh_short"/>
    <property type="match status" value="1"/>
</dbReference>
<dbReference type="STRING" id="1884261.A0A5C3QQY5"/>
<name>A0A5C3QQY5_9AGAR</name>
<dbReference type="InterPro" id="IPR036291">
    <property type="entry name" value="NAD(P)-bd_dom_sf"/>
</dbReference>
<reference evidence="2 3" key="1">
    <citation type="journal article" date="2019" name="Nat. Ecol. Evol.">
        <title>Megaphylogeny resolves global patterns of mushroom evolution.</title>
        <authorList>
            <person name="Varga T."/>
            <person name="Krizsan K."/>
            <person name="Foldi C."/>
            <person name="Dima B."/>
            <person name="Sanchez-Garcia M."/>
            <person name="Sanchez-Ramirez S."/>
            <person name="Szollosi G.J."/>
            <person name="Szarkandi J.G."/>
            <person name="Papp V."/>
            <person name="Albert L."/>
            <person name="Andreopoulos W."/>
            <person name="Angelini C."/>
            <person name="Antonin V."/>
            <person name="Barry K.W."/>
            <person name="Bougher N.L."/>
            <person name="Buchanan P."/>
            <person name="Buyck B."/>
            <person name="Bense V."/>
            <person name="Catcheside P."/>
            <person name="Chovatia M."/>
            <person name="Cooper J."/>
            <person name="Damon W."/>
            <person name="Desjardin D."/>
            <person name="Finy P."/>
            <person name="Geml J."/>
            <person name="Haridas S."/>
            <person name="Hughes K."/>
            <person name="Justo A."/>
            <person name="Karasinski D."/>
            <person name="Kautmanova I."/>
            <person name="Kiss B."/>
            <person name="Kocsube S."/>
            <person name="Kotiranta H."/>
            <person name="LaButti K.M."/>
            <person name="Lechner B.E."/>
            <person name="Liimatainen K."/>
            <person name="Lipzen A."/>
            <person name="Lukacs Z."/>
            <person name="Mihaltcheva S."/>
            <person name="Morgado L.N."/>
            <person name="Niskanen T."/>
            <person name="Noordeloos M.E."/>
            <person name="Ohm R.A."/>
            <person name="Ortiz-Santana B."/>
            <person name="Ovrebo C."/>
            <person name="Racz N."/>
            <person name="Riley R."/>
            <person name="Savchenko A."/>
            <person name="Shiryaev A."/>
            <person name="Soop K."/>
            <person name="Spirin V."/>
            <person name="Szebenyi C."/>
            <person name="Tomsovsky M."/>
            <person name="Tulloss R.E."/>
            <person name="Uehling J."/>
            <person name="Grigoriev I.V."/>
            <person name="Vagvolgyi C."/>
            <person name="Papp T."/>
            <person name="Martin F.M."/>
            <person name="Miettinen O."/>
            <person name="Hibbett D.S."/>
            <person name="Nagy L.G."/>
        </authorList>
    </citation>
    <scope>NUCLEOTIDE SEQUENCE [LARGE SCALE GENOMIC DNA]</scope>
    <source>
        <strain evidence="2 3">CBS 309.79</strain>
    </source>
</reference>
<dbReference type="PANTHER" id="PTHR47534">
    <property type="entry name" value="YALI0E05731P"/>
    <property type="match status" value="1"/>
</dbReference>
<accession>A0A5C3QQY5</accession>
<gene>
    <name evidence="2" type="ORF">BDV98DRAFT_602685</name>
</gene>
<evidence type="ECO:0008006" key="4">
    <source>
        <dbReference type="Google" id="ProtNLM"/>
    </source>
</evidence>
<dbReference type="OrthoDB" id="2898509at2759"/>
<dbReference type="InterPro" id="IPR002347">
    <property type="entry name" value="SDR_fam"/>
</dbReference>
<evidence type="ECO:0000313" key="3">
    <source>
        <dbReference type="Proteomes" id="UP000305067"/>
    </source>
</evidence>
<dbReference type="SUPFAM" id="SSF51735">
    <property type="entry name" value="NAD(P)-binding Rossmann-fold domains"/>
    <property type="match status" value="1"/>
</dbReference>
<proteinExistence type="predicted"/>
<dbReference type="Gene3D" id="3.40.50.720">
    <property type="entry name" value="NAD(P)-binding Rossmann-like Domain"/>
    <property type="match status" value="1"/>
</dbReference>
<sequence>MLLAAYLFGVLVVLPGLFIQTRQRFVIEPATRLAKEANNALILDSPISVVVGGTNGIGAGMAIKLAQYSTNPTIHIVGRNATAAKGVISDLELVNPQGTYTFHKCDVSHFSEVRPLVKSLRADLPYLSHLILTAGLFTNQGRTEVSLEQPHDIKLVLHHYSRFLFTRDLMPLLQAAAKKWPGAKTSNPQVISVLDSRGNMRNIAWDDLDLKDEYSMSLARTHAISMTDATQHRLAVQNPDITFSHAYPGFVASSLFERNNLPSWLETPARGLVRALGVPSLDCADILLAAMHKPSPPGEQDNHRFIDSNGKRVRPSMKKLANEEQVETLWAHSVDIIDRKV</sequence>
<evidence type="ECO:0000313" key="2">
    <source>
        <dbReference type="EMBL" id="TFL04262.1"/>
    </source>
</evidence>
<evidence type="ECO:0000256" key="1">
    <source>
        <dbReference type="ARBA" id="ARBA00023002"/>
    </source>
</evidence>
<organism evidence="2 3">
    <name type="scientific">Pterulicium gracile</name>
    <dbReference type="NCBI Taxonomy" id="1884261"/>
    <lineage>
        <taxon>Eukaryota</taxon>
        <taxon>Fungi</taxon>
        <taxon>Dikarya</taxon>
        <taxon>Basidiomycota</taxon>
        <taxon>Agaricomycotina</taxon>
        <taxon>Agaricomycetes</taxon>
        <taxon>Agaricomycetidae</taxon>
        <taxon>Agaricales</taxon>
        <taxon>Pleurotineae</taxon>
        <taxon>Pterulaceae</taxon>
        <taxon>Pterulicium</taxon>
    </lineage>
</organism>
<dbReference type="AlphaFoldDB" id="A0A5C3QQY5"/>
<keyword evidence="3" id="KW-1185">Reference proteome</keyword>